<dbReference type="Pfam" id="PF07727">
    <property type="entry name" value="RVT_2"/>
    <property type="match status" value="1"/>
</dbReference>
<keyword evidence="12" id="KW-1133">Transmembrane helix</keyword>
<dbReference type="InterPro" id="IPR008271">
    <property type="entry name" value="Ser/Thr_kinase_AS"/>
</dbReference>
<dbReference type="InterPro" id="IPR017441">
    <property type="entry name" value="Protein_kinase_ATP_BS"/>
</dbReference>
<dbReference type="PROSITE" id="PS00108">
    <property type="entry name" value="PROTEIN_KINASE_ST"/>
    <property type="match status" value="2"/>
</dbReference>
<evidence type="ECO:0000256" key="14">
    <source>
        <dbReference type="ARBA" id="ARBA00023157"/>
    </source>
</evidence>
<dbReference type="Proteomes" id="UP000694251">
    <property type="component" value="Chromosome 7"/>
</dbReference>
<evidence type="ECO:0000256" key="12">
    <source>
        <dbReference type="ARBA" id="ARBA00022989"/>
    </source>
</evidence>
<dbReference type="InterPro" id="IPR000719">
    <property type="entry name" value="Prot_kinase_dom"/>
</dbReference>
<dbReference type="FunFam" id="3.30.200.20:FF:000195">
    <property type="entry name" value="G-type lectin S-receptor-like serine/threonine-protein kinase"/>
    <property type="match status" value="2"/>
</dbReference>
<dbReference type="PROSITE" id="PS50948">
    <property type="entry name" value="PAN"/>
    <property type="match status" value="2"/>
</dbReference>
<feature type="region of interest" description="Disordered" evidence="19">
    <location>
        <begin position="252"/>
        <end position="276"/>
    </location>
</feature>
<evidence type="ECO:0000256" key="18">
    <source>
        <dbReference type="PROSITE-ProRule" id="PRU10141"/>
    </source>
</evidence>
<gene>
    <name evidence="24" type="ORF">ISN44_As07g013230</name>
</gene>
<evidence type="ECO:0000256" key="11">
    <source>
        <dbReference type="ARBA" id="ARBA00022840"/>
    </source>
</evidence>
<keyword evidence="11 18" id="KW-0067">ATP-binding</keyword>
<dbReference type="InterPro" id="IPR054722">
    <property type="entry name" value="PolX-like_BBD"/>
</dbReference>
<dbReference type="Pfam" id="PF14244">
    <property type="entry name" value="Retrotran_gag_3"/>
    <property type="match status" value="1"/>
</dbReference>
<dbReference type="InterPro" id="IPR001245">
    <property type="entry name" value="Ser-Thr/Tyr_kinase_cat_dom"/>
</dbReference>
<feature type="region of interest" description="Disordered" evidence="19">
    <location>
        <begin position="303"/>
        <end position="325"/>
    </location>
</feature>
<dbReference type="Pfam" id="PF25597">
    <property type="entry name" value="SH3_retrovirus"/>
    <property type="match status" value="1"/>
</dbReference>
<feature type="domain" description="Apple" evidence="22">
    <location>
        <begin position="2334"/>
        <end position="2415"/>
    </location>
</feature>
<proteinExistence type="predicted"/>
<dbReference type="InterPro" id="IPR013103">
    <property type="entry name" value="RVT_2"/>
</dbReference>
<keyword evidence="6" id="KW-0812">Transmembrane</keyword>
<dbReference type="InterPro" id="IPR000858">
    <property type="entry name" value="S_locus_glycoprot_dom"/>
</dbReference>
<dbReference type="SMART" id="SM00220">
    <property type="entry name" value="S_TKc"/>
    <property type="match status" value="2"/>
</dbReference>
<dbReference type="InterPro" id="IPR001480">
    <property type="entry name" value="Bulb-type_lectin_dom"/>
</dbReference>
<evidence type="ECO:0000256" key="2">
    <source>
        <dbReference type="ARBA" id="ARBA00012513"/>
    </source>
</evidence>
<keyword evidence="24" id="KW-0675">Receptor</keyword>
<keyword evidence="9 18" id="KW-0547">Nucleotide-binding</keyword>
<dbReference type="FunFam" id="2.90.10.30:FF:000003">
    <property type="entry name" value="Os04g0303100 protein"/>
    <property type="match status" value="1"/>
</dbReference>
<feature type="domain" description="Protein kinase" evidence="20">
    <location>
        <begin position="1813"/>
        <end position="2116"/>
    </location>
</feature>
<dbReference type="SMART" id="SM00108">
    <property type="entry name" value="B_lectin"/>
    <property type="match status" value="1"/>
</dbReference>
<dbReference type="GO" id="GO:0005524">
    <property type="term" value="F:ATP binding"/>
    <property type="evidence" value="ECO:0007669"/>
    <property type="project" value="UniProtKB-UniRule"/>
</dbReference>
<evidence type="ECO:0000256" key="8">
    <source>
        <dbReference type="ARBA" id="ARBA00022734"/>
    </source>
</evidence>
<sequence>MALATTTPKHKTISPYDLTSNDNPGAVISQPLLSGLNYDEWAMNFRMAISSRKKFGFLDGSISKPASDAPEFEDWTANNHLIVGWIKQTIEPKLRTTLSTREVAKDLWDLIRKRFSVKSGARLQQLRNSLANCKQNGSTIDEYFGRLTKLWDGISDCMNSKRCSCGKCECDLNTARDKELEMLRVHDFLSGLDDSAHGAIRSQICAITPLPDLDTVYQTISQNETLRSTATPDVAVMGFASQVSGQGSVFTRDLSKRSPSFNGPSRFGPGNKDPSRKCSACGRMGHETSSCFKVVGYPDWWGDRPRPKIDTRSSQGRGRGTAPRANLTQIANANSAAIGSSEITDSDRQGLLGLSDDQWKLVQTVINAGKSNDKLSGKINEIPWILDTGPTHHMTGQCDLLENIRDITPVSVLLPAGTDAIATKQGTVRLTSHLTIRNVYLVPGFHINLISLGQLVTDHLLVGQITDKLMILQDRTSRMVIGSGEREGEGLYRFRGIETVAALKTSLNDDFALWHHRMGHPSARVTGMIPGVRGVSNNTSTIFFQNCDVCLRAKQTRHSFPDSSNNSKAVFDLIHIDLWGPYRTTAFCGSRYFLTIVDDHSRAVWLYLLADKTQVSRYIRDFLALIERQFSKKVKSIRSDNGSEFVCLTRFFQEEGIVHETSCVHTPQQNGRVERKHRHILNVARALRFHANLPIEYWGECILTVGYIINRTPSPLLQGASPFEKLYGHSPSYSHLRVFGCLAYAHNINHRGDKFASRSRRCVFLGYPYGKKGCKLYDLDREVFFVSRDVRFLEDTFPFSSAPPSPPLTTNEISLLIFGVAVNDDDPTPPIHDTASSGPSNTVESPLPPSPTPETRDDSGIKDTNAVTETPAIAETPVGEELGQGKRPKFPNVRLHDYVVGTVSIAPPSLSLSSPSPPSSGTLYPVSDYVSCDKFSVKHRSYLAALTTNVEPRSFAEAMKYEVWKNAMGSEVDALQRNHTWDLEELPPNKKALGSKWVFTIKLRSDGSIERHKARLVVLGNHQEEGLDYTETFCPVAKMTTVRMFLDFAAKKNHEVHQMDVHNAFLHGDLHEEVYMKLPQGFSSPNETRVCRLRKSLYGLKQAPRCWFAKLVYSLLKYGFSQTRSDYSLFVYSKKGISLRILVYVDDLIISGNSAEEIKIFKDYLSTCFHMKDLGFLKYFLGIEVARNASGFYLCQRKYATEIVTEAGLLGCKPAGSPIDQNHRLTRPTGALLADPQNYRRLVGRLVYLLATRPDLTYAVHILSQFMKTPHEEHWLAALKVVRYLKGTLGQGILLRSDSPFHLTGWCDSDFSGCQFSRRSTTGWFVQLGSYPISWKTKKQDVVSMSSAEAEYRAMNAVTKELKWLRELLQDLGIDHSGPMTIRCDSKPAIHISSNPVFHERTKHIERDCHFVRDEIIKGIVKPFHVSTEDQLADILTKALGRREFDAFLLKPVWSTNITGGDVRSPVVAELLDNGNFLLRDSNNRLLWQSFDFPTDTLLEEMKLGWDHKNGFNRILRSWKTTEDPSSGDFSTKLETSEFPEFYICNKESIRYRSGPWNGIGFSSVAGTNQVGYIVYNFTESKEEVTYSYRINKPNMYSILSLNSAGFLQRLTWMDAAQSWKQLWYTPKDLCDNYKVCGNYGYCDSNTIRNCNCIKGFKPMNEQAWDLRDGSAGCMRKTRLSCDDRDGFARLKKMKLPDTTAIIVDRQIGLKVCKERCLKDCNCTAFANVDIRNDGSGCVIWTGEILDTRAEGGQDLYVRLAAADLVDQVRSQDSLMNEVVVSSRSYKSEENKTEYLDLPLIEWEALAMATNNFSKDNTLGQGGFGIVYKGRLLDGKEIAVKRLSKMSSQGTDEFMNEVRLIAKLQHINLVRLLGCCVDKGEKMLIYEFLENLSLDSHLFDKTRRSNLNWQKRFDIINGIARGLLYLHQDSRCRIIHRDLKASNVLLDKNMTPKISDFGMARIFGREETEANTRRVVGTYGYMSPEYAMDGIFSMKSDVFSFGVLLLEIIKRAEDRPVMSSVMVMLGSETTAITQPKRPGFCIGRSPLEADSSSSTQRGDECTVNQITVSVIDARDNPLSSSNGTLKISGNNLVIFDQSDRPVWSTNITGGDVRSTVVAELLDNGNFVLRDSKNNDTSGFLWQSFDFPTDTLLSEMKLGWDNKTGYSKLLRSWKTTDDPSSGDFSMKLRTSGFPEFYVCNRESITYRSGPWIGNRFSSVPGTKALDYIVNNFTMSNQEVAYTYRVNKTNIYSILSLSSTGLLQRLTWMEAARSWKQLWYSPKDLCDNYKECGNYGYCDANSSPICNCIKGFEPMNEQAALRDDSVGCVRKTNLSCDGRDGFVRLKKMRLPDTTTTIVDKGIGLKECEERCLKDCNCTAFANTDIRNGGSGCVIWTGELLDIRNYAQGGQDLYVRIAAADLEDKRIRNEKIVGSSIGVSILLLLSFIIFHFWKRKQKPSIAIQTPIVDQVRSQDSLMNEVVISSRIYKSKENKTEYLELPMMELKALAMATNNFSNDNKLGQGGFGIVYKGRLLDGKDIAVKRLSKMSSQGTDEFMNEVRLIAKLQHINLVRLLGCCVDKGEKMLIYEYLENLSLDSHLFDKTRRSNLNWQKRFDIINGIARGLLYLHQDSRCRIIHRDLKASNVLLDKNMTPKISDFGMARIFGREETEANTRRVVWRHWTEGKGLEIVDRINIDSSSSTFRTQILRCIQIGLLCVQERAEDRPEMSSVMVMLGSETTAITQPKRPGFCIGKRPLEADSSSSTQRDDECSVNQITLSVIDAR</sequence>
<evidence type="ECO:0000256" key="1">
    <source>
        <dbReference type="ARBA" id="ARBA00004251"/>
    </source>
</evidence>
<dbReference type="Pfam" id="PF08276">
    <property type="entry name" value="PAN_2"/>
    <property type="match status" value="2"/>
</dbReference>
<dbReference type="Pfam" id="PF01453">
    <property type="entry name" value="B_lectin"/>
    <property type="match status" value="2"/>
</dbReference>
<evidence type="ECO:0000256" key="16">
    <source>
        <dbReference type="ARBA" id="ARBA00047899"/>
    </source>
</evidence>
<dbReference type="OrthoDB" id="1936289at2759"/>
<dbReference type="InterPro" id="IPR021820">
    <property type="entry name" value="S-locus_recpt_kinase_C"/>
</dbReference>
<dbReference type="Pfam" id="PF22936">
    <property type="entry name" value="Pol_BBD"/>
    <property type="match status" value="1"/>
</dbReference>
<dbReference type="Pfam" id="PF00665">
    <property type="entry name" value="rve"/>
    <property type="match status" value="1"/>
</dbReference>
<dbReference type="CDD" id="cd01098">
    <property type="entry name" value="PAN_AP_plant"/>
    <property type="match status" value="2"/>
</dbReference>
<reference evidence="24 25" key="1">
    <citation type="submission" date="2020-12" db="EMBL/GenBank/DDBJ databases">
        <title>Concerted genomic and epigenomic changes stabilize Arabidopsis allopolyploids.</title>
        <authorList>
            <person name="Chen Z."/>
        </authorList>
    </citation>
    <scope>NUCLEOTIDE SEQUENCE [LARGE SCALE GENOMIC DNA]</scope>
    <source>
        <strain evidence="24">As9502</strain>
        <tissue evidence="24">Leaf</tissue>
    </source>
</reference>
<dbReference type="InterPro" id="IPR057670">
    <property type="entry name" value="SH3_retrovirus"/>
</dbReference>
<dbReference type="Pfam" id="PF11883">
    <property type="entry name" value="DUF3403"/>
    <property type="match status" value="1"/>
</dbReference>
<dbReference type="EC" id="2.7.11.1" evidence="2"/>
<dbReference type="Pfam" id="PF07714">
    <property type="entry name" value="PK_Tyr_Ser-Thr"/>
    <property type="match status" value="2"/>
</dbReference>
<feature type="binding site" evidence="18">
    <location>
        <position position="2540"/>
    </location>
    <ligand>
        <name>ATP</name>
        <dbReference type="ChEBI" id="CHEBI:30616"/>
    </ligand>
</feature>
<evidence type="ECO:0000256" key="4">
    <source>
        <dbReference type="ARBA" id="ARBA00022527"/>
    </source>
</evidence>
<keyword evidence="4" id="KW-0723">Serine/threonine-protein kinase</keyword>
<keyword evidence="15" id="KW-0325">Glycoprotein</keyword>
<accession>A0A8T2BSN7</accession>
<evidence type="ECO:0000256" key="3">
    <source>
        <dbReference type="ARBA" id="ARBA00022475"/>
    </source>
</evidence>
<dbReference type="InterPro" id="IPR001584">
    <property type="entry name" value="Integrase_cat-core"/>
</dbReference>
<dbReference type="PANTHER" id="PTHR32444:SF89">
    <property type="entry name" value="S GLYCOPROTEIN"/>
    <property type="match status" value="1"/>
</dbReference>
<evidence type="ECO:0000313" key="24">
    <source>
        <dbReference type="EMBL" id="KAG7589006.1"/>
    </source>
</evidence>
<evidence type="ECO:0000256" key="15">
    <source>
        <dbReference type="ARBA" id="ARBA00023180"/>
    </source>
</evidence>
<dbReference type="FunFam" id="1.10.510.10:FF:001019">
    <property type="entry name" value="G-type lectin S-receptor-like serine/threonine-protein kinase B120"/>
    <property type="match status" value="1"/>
</dbReference>
<evidence type="ECO:0000256" key="6">
    <source>
        <dbReference type="ARBA" id="ARBA00022692"/>
    </source>
</evidence>
<comment type="caution">
    <text evidence="24">The sequence shown here is derived from an EMBL/GenBank/DDBJ whole genome shotgun (WGS) entry which is preliminary data.</text>
</comment>
<keyword evidence="13" id="KW-0472">Membrane</keyword>
<comment type="catalytic activity">
    <reaction evidence="16">
        <text>L-threonyl-[protein] + ATP = O-phospho-L-threonyl-[protein] + ADP + H(+)</text>
        <dbReference type="Rhea" id="RHEA:46608"/>
        <dbReference type="Rhea" id="RHEA-COMP:11060"/>
        <dbReference type="Rhea" id="RHEA-COMP:11605"/>
        <dbReference type="ChEBI" id="CHEBI:15378"/>
        <dbReference type="ChEBI" id="CHEBI:30013"/>
        <dbReference type="ChEBI" id="CHEBI:30616"/>
        <dbReference type="ChEBI" id="CHEBI:61977"/>
        <dbReference type="ChEBI" id="CHEBI:456216"/>
        <dbReference type="EC" id="2.7.11.1"/>
    </reaction>
</comment>
<dbReference type="PROSITE" id="PS00107">
    <property type="entry name" value="PROTEIN_KINASE_ATP"/>
    <property type="match status" value="2"/>
</dbReference>
<dbReference type="GO" id="GO:0015074">
    <property type="term" value="P:DNA integration"/>
    <property type="evidence" value="ECO:0007669"/>
    <property type="project" value="InterPro"/>
</dbReference>
<name>A0A8T2BSN7_ARASU</name>
<dbReference type="GO" id="GO:0048544">
    <property type="term" value="P:recognition of pollen"/>
    <property type="evidence" value="ECO:0007669"/>
    <property type="project" value="InterPro"/>
</dbReference>
<feature type="domain" description="Bulb-type lectin" evidence="21">
    <location>
        <begin position="2031"/>
        <end position="2141"/>
    </location>
</feature>
<feature type="domain" description="Integrase catalytic" evidence="23">
    <location>
        <begin position="557"/>
        <end position="730"/>
    </location>
</feature>
<evidence type="ECO:0000256" key="13">
    <source>
        <dbReference type="ARBA" id="ARBA00023136"/>
    </source>
</evidence>
<evidence type="ECO:0000256" key="5">
    <source>
        <dbReference type="ARBA" id="ARBA00022679"/>
    </source>
</evidence>
<dbReference type="PROSITE" id="PS50927">
    <property type="entry name" value="BULB_LECTIN"/>
    <property type="match status" value="1"/>
</dbReference>
<keyword evidence="5" id="KW-0808">Transferase</keyword>
<evidence type="ECO:0000256" key="19">
    <source>
        <dbReference type="SAM" id="MobiDB-lite"/>
    </source>
</evidence>
<feature type="domain" description="Apple" evidence="22">
    <location>
        <begin position="1682"/>
        <end position="1761"/>
    </location>
</feature>
<keyword evidence="8" id="KW-0430">Lectin</keyword>
<dbReference type="Pfam" id="PF12398">
    <property type="entry name" value="DUF3660"/>
    <property type="match status" value="2"/>
</dbReference>
<dbReference type="Pfam" id="PF13976">
    <property type="entry name" value="gag_pre-integrs"/>
    <property type="match status" value="1"/>
</dbReference>
<dbReference type="PROSITE" id="PS50994">
    <property type="entry name" value="INTEGRASE"/>
    <property type="match status" value="1"/>
</dbReference>
<comment type="subcellular location">
    <subcellularLocation>
        <location evidence="1">Cell membrane</location>
        <topology evidence="1">Single-pass type I membrane protein</topology>
    </subcellularLocation>
</comment>
<feature type="binding site" evidence="18">
    <location>
        <position position="1841"/>
    </location>
    <ligand>
        <name>ATP</name>
        <dbReference type="ChEBI" id="CHEBI:30616"/>
    </ligand>
</feature>
<dbReference type="FunFam" id="1.10.510.10:FF:000060">
    <property type="entry name" value="G-type lectin S-receptor-like serine/threonine-protein kinase"/>
    <property type="match status" value="1"/>
</dbReference>
<evidence type="ECO:0000259" key="23">
    <source>
        <dbReference type="PROSITE" id="PS50994"/>
    </source>
</evidence>
<evidence type="ECO:0000256" key="17">
    <source>
        <dbReference type="ARBA" id="ARBA00048679"/>
    </source>
</evidence>
<dbReference type="CDD" id="cd00028">
    <property type="entry name" value="B_lectin"/>
    <property type="match status" value="1"/>
</dbReference>
<dbReference type="GO" id="GO:0031625">
    <property type="term" value="F:ubiquitin protein ligase binding"/>
    <property type="evidence" value="ECO:0007669"/>
    <property type="project" value="UniProtKB-ARBA"/>
</dbReference>
<dbReference type="InterPro" id="IPR029472">
    <property type="entry name" value="Copia-like_N"/>
</dbReference>
<evidence type="ECO:0000313" key="25">
    <source>
        <dbReference type="Proteomes" id="UP000694251"/>
    </source>
</evidence>
<organism evidence="24 25">
    <name type="scientific">Arabidopsis suecica</name>
    <name type="common">Swedish thale-cress</name>
    <name type="synonym">Cardaminopsis suecica</name>
    <dbReference type="NCBI Taxonomy" id="45249"/>
    <lineage>
        <taxon>Eukaryota</taxon>
        <taxon>Viridiplantae</taxon>
        <taxon>Streptophyta</taxon>
        <taxon>Embryophyta</taxon>
        <taxon>Tracheophyta</taxon>
        <taxon>Spermatophyta</taxon>
        <taxon>Magnoliopsida</taxon>
        <taxon>eudicotyledons</taxon>
        <taxon>Gunneridae</taxon>
        <taxon>Pentapetalae</taxon>
        <taxon>rosids</taxon>
        <taxon>malvids</taxon>
        <taxon>Brassicales</taxon>
        <taxon>Brassicaceae</taxon>
        <taxon>Camelineae</taxon>
        <taxon>Arabidopsis</taxon>
    </lineage>
</organism>
<dbReference type="Pfam" id="PF00954">
    <property type="entry name" value="S_locus_glycop"/>
    <property type="match status" value="2"/>
</dbReference>
<evidence type="ECO:0000259" key="22">
    <source>
        <dbReference type="PROSITE" id="PS50948"/>
    </source>
</evidence>
<dbReference type="GO" id="GO:0030246">
    <property type="term" value="F:carbohydrate binding"/>
    <property type="evidence" value="ECO:0007669"/>
    <property type="project" value="UniProtKB-KW"/>
</dbReference>
<evidence type="ECO:0000256" key="7">
    <source>
        <dbReference type="ARBA" id="ARBA00022729"/>
    </source>
</evidence>
<dbReference type="PANTHER" id="PTHR32444">
    <property type="entry name" value="BULB-TYPE LECTIN DOMAIN-CONTAINING PROTEIN"/>
    <property type="match status" value="1"/>
</dbReference>
<dbReference type="GO" id="GO:0004674">
    <property type="term" value="F:protein serine/threonine kinase activity"/>
    <property type="evidence" value="ECO:0007669"/>
    <property type="project" value="UniProtKB-KW"/>
</dbReference>
<keyword evidence="10 24" id="KW-0418">Kinase</keyword>
<evidence type="ECO:0000259" key="20">
    <source>
        <dbReference type="PROSITE" id="PS50011"/>
    </source>
</evidence>
<evidence type="ECO:0000256" key="9">
    <source>
        <dbReference type="ARBA" id="ARBA00022741"/>
    </source>
</evidence>
<protein>
    <recommendedName>
        <fullName evidence="2">non-specific serine/threonine protein kinase</fullName>
        <ecNumber evidence="2">2.7.11.1</ecNumber>
    </recommendedName>
</protein>
<dbReference type="InterPro" id="IPR022126">
    <property type="entry name" value="S-locus_recpt_kinase"/>
</dbReference>
<dbReference type="PROSITE" id="PS50011">
    <property type="entry name" value="PROTEIN_KINASE_DOM"/>
    <property type="match status" value="2"/>
</dbReference>
<evidence type="ECO:0000259" key="21">
    <source>
        <dbReference type="PROSITE" id="PS50927"/>
    </source>
</evidence>
<dbReference type="InterPro" id="IPR025724">
    <property type="entry name" value="GAG-pre-integrase_dom"/>
</dbReference>
<comment type="catalytic activity">
    <reaction evidence="17">
        <text>L-seryl-[protein] + ATP = O-phospho-L-seryl-[protein] + ADP + H(+)</text>
        <dbReference type="Rhea" id="RHEA:17989"/>
        <dbReference type="Rhea" id="RHEA-COMP:9863"/>
        <dbReference type="Rhea" id="RHEA-COMP:11604"/>
        <dbReference type="ChEBI" id="CHEBI:15378"/>
        <dbReference type="ChEBI" id="CHEBI:29999"/>
        <dbReference type="ChEBI" id="CHEBI:30616"/>
        <dbReference type="ChEBI" id="CHEBI:83421"/>
        <dbReference type="ChEBI" id="CHEBI:456216"/>
        <dbReference type="EC" id="2.7.11.1"/>
    </reaction>
</comment>
<feature type="domain" description="Protein kinase" evidence="20">
    <location>
        <begin position="2512"/>
        <end position="2781"/>
    </location>
</feature>
<keyword evidence="14" id="KW-1015">Disulfide bond</keyword>
<dbReference type="InterPro" id="IPR003609">
    <property type="entry name" value="Pan_app"/>
</dbReference>
<dbReference type="CDD" id="cd09272">
    <property type="entry name" value="RNase_HI_RT_Ty1"/>
    <property type="match status" value="1"/>
</dbReference>
<dbReference type="GO" id="GO:0005886">
    <property type="term" value="C:plasma membrane"/>
    <property type="evidence" value="ECO:0007669"/>
    <property type="project" value="UniProtKB-SubCell"/>
</dbReference>
<feature type="compositionally biased region" description="Polar residues" evidence="19">
    <location>
        <begin position="834"/>
        <end position="843"/>
    </location>
</feature>
<keyword evidence="25" id="KW-1185">Reference proteome</keyword>
<keyword evidence="7" id="KW-0732">Signal</keyword>
<feature type="region of interest" description="Disordered" evidence="19">
    <location>
        <begin position="827"/>
        <end position="890"/>
    </location>
</feature>
<dbReference type="EMBL" id="JAEFBJ010000007">
    <property type="protein sequence ID" value="KAG7589006.1"/>
    <property type="molecule type" value="Genomic_DNA"/>
</dbReference>
<keyword evidence="3" id="KW-1003">Cell membrane</keyword>
<evidence type="ECO:0000256" key="10">
    <source>
        <dbReference type="ARBA" id="ARBA00022777"/>
    </source>
</evidence>
<dbReference type="SMART" id="SM00473">
    <property type="entry name" value="PAN_AP"/>
    <property type="match status" value="2"/>
</dbReference>